<dbReference type="AlphaFoldDB" id="A0AA86SKD4"/>
<evidence type="ECO:0000313" key="1">
    <source>
        <dbReference type="EMBL" id="CAJ1953285.1"/>
    </source>
</evidence>
<dbReference type="Proteomes" id="UP001189624">
    <property type="component" value="Chromosome 4"/>
</dbReference>
<sequence>MTKLSLTQSDPHRHSLLTSAPFISLFPGLDSNEKDHNLGEQGKEAGPSRLKLGQHVLLESLIYHSFNGKCLETKINSGVLRRLQQPPPTYVEVKSDIILLVVTVVSSSSRKKYKSPCTDINSDELDLLEVNIDHTVVYRSSCK</sequence>
<gene>
    <name evidence="1" type="ORF">AYBTSS11_LOCUS15768</name>
</gene>
<keyword evidence="2" id="KW-1185">Reference proteome</keyword>
<dbReference type="Gramene" id="rna-AYBTSS11_LOCUS15768">
    <property type="protein sequence ID" value="CAJ1953285.1"/>
    <property type="gene ID" value="gene-AYBTSS11_LOCUS15768"/>
</dbReference>
<name>A0AA86SKD4_9FABA</name>
<protein>
    <submittedName>
        <fullName evidence="1">Uncharacterized protein</fullName>
    </submittedName>
</protein>
<evidence type="ECO:0000313" key="2">
    <source>
        <dbReference type="Proteomes" id="UP001189624"/>
    </source>
</evidence>
<dbReference type="EMBL" id="OY731401">
    <property type="protein sequence ID" value="CAJ1953285.1"/>
    <property type="molecule type" value="Genomic_DNA"/>
</dbReference>
<organism evidence="1 2">
    <name type="scientific">Sphenostylis stenocarpa</name>
    <dbReference type="NCBI Taxonomy" id="92480"/>
    <lineage>
        <taxon>Eukaryota</taxon>
        <taxon>Viridiplantae</taxon>
        <taxon>Streptophyta</taxon>
        <taxon>Embryophyta</taxon>
        <taxon>Tracheophyta</taxon>
        <taxon>Spermatophyta</taxon>
        <taxon>Magnoliopsida</taxon>
        <taxon>eudicotyledons</taxon>
        <taxon>Gunneridae</taxon>
        <taxon>Pentapetalae</taxon>
        <taxon>rosids</taxon>
        <taxon>fabids</taxon>
        <taxon>Fabales</taxon>
        <taxon>Fabaceae</taxon>
        <taxon>Papilionoideae</taxon>
        <taxon>50 kb inversion clade</taxon>
        <taxon>NPAAA clade</taxon>
        <taxon>indigoferoid/millettioid clade</taxon>
        <taxon>Phaseoleae</taxon>
        <taxon>Sphenostylis</taxon>
    </lineage>
</organism>
<accession>A0AA86SKD4</accession>
<proteinExistence type="predicted"/>
<reference evidence="1" key="1">
    <citation type="submission" date="2023-10" db="EMBL/GenBank/DDBJ databases">
        <authorList>
            <person name="Domelevo Entfellner J.-B."/>
        </authorList>
    </citation>
    <scope>NUCLEOTIDE SEQUENCE</scope>
</reference>